<sequence>MPRQTRQQVDDEIIDCAATLFARHGLRETSIQRIADAVGYSKSGLLRHYPSKEALQEAVAARCLAELADVARGAAGEPPGPGRDRAALTGLAHLALRRPGFIALLLAALLRDPADPESALLEPVGEVIAEAFALAPPTEPDTVPDLGRAIRVAGAVGALAVARTALRPHLTAASAADLIDVAHRALGHPAADAY</sequence>
<dbReference type="GO" id="GO:0000976">
    <property type="term" value="F:transcription cis-regulatory region binding"/>
    <property type="evidence" value="ECO:0007669"/>
    <property type="project" value="TreeGrafter"/>
</dbReference>
<dbReference type="InterPro" id="IPR009057">
    <property type="entry name" value="Homeodomain-like_sf"/>
</dbReference>
<evidence type="ECO:0000256" key="1">
    <source>
        <dbReference type="ARBA" id="ARBA00023015"/>
    </source>
</evidence>
<reference evidence="6" key="2">
    <citation type="submission" date="2020-09" db="EMBL/GenBank/DDBJ databases">
        <authorList>
            <person name="Sun Q."/>
            <person name="Ohkuma M."/>
        </authorList>
    </citation>
    <scope>NUCLEOTIDE SEQUENCE</scope>
    <source>
        <strain evidence="6">JCM 3090</strain>
    </source>
</reference>
<evidence type="ECO:0000256" key="4">
    <source>
        <dbReference type="PROSITE-ProRule" id="PRU00335"/>
    </source>
</evidence>
<dbReference type="SUPFAM" id="SSF46689">
    <property type="entry name" value="Homeodomain-like"/>
    <property type="match status" value="1"/>
</dbReference>
<dbReference type="AlphaFoldDB" id="A0A8J3FD35"/>
<feature type="DNA-binding region" description="H-T-H motif" evidence="4">
    <location>
        <begin position="30"/>
        <end position="49"/>
    </location>
</feature>
<dbReference type="Gene3D" id="1.10.357.10">
    <property type="entry name" value="Tetracycline Repressor, domain 2"/>
    <property type="match status" value="1"/>
</dbReference>
<keyword evidence="7" id="KW-1185">Reference proteome</keyword>
<comment type="caution">
    <text evidence="6">The sequence shown here is derived from an EMBL/GenBank/DDBJ whole genome shotgun (WGS) entry which is preliminary data.</text>
</comment>
<dbReference type="InterPro" id="IPR001647">
    <property type="entry name" value="HTH_TetR"/>
</dbReference>
<reference evidence="6" key="1">
    <citation type="journal article" date="2014" name="Int. J. Syst. Evol. Microbiol.">
        <title>Complete genome sequence of Corynebacterium casei LMG S-19264T (=DSM 44701T), isolated from a smear-ripened cheese.</title>
        <authorList>
            <consortium name="US DOE Joint Genome Institute (JGI-PGF)"/>
            <person name="Walter F."/>
            <person name="Albersmeier A."/>
            <person name="Kalinowski J."/>
            <person name="Ruckert C."/>
        </authorList>
    </citation>
    <scope>NUCLEOTIDE SEQUENCE</scope>
    <source>
        <strain evidence="6">JCM 3090</strain>
    </source>
</reference>
<accession>A0A8J3FD35</accession>
<evidence type="ECO:0000256" key="3">
    <source>
        <dbReference type="ARBA" id="ARBA00023163"/>
    </source>
</evidence>
<feature type="domain" description="HTH tetR-type" evidence="5">
    <location>
        <begin position="7"/>
        <end position="67"/>
    </location>
</feature>
<keyword evidence="3" id="KW-0804">Transcription</keyword>
<dbReference type="RefSeq" id="WP_189170336.1">
    <property type="nucleotide sequence ID" value="NZ_BMQB01000005.1"/>
</dbReference>
<dbReference type="PANTHER" id="PTHR30055">
    <property type="entry name" value="HTH-TYPE TRANSCRIPTIONAL REGULATOR RUTR"/>
    <property type="match status" value="1"/>
</dbReference>
<dbReference type="PANTHER" id="PTHR30055:SF234">
    <property type="entry name" value="HTH-TYPE TRANSCRIPTIONAL REGULATOR BETI"/>
    <property type="match status" value="1"/>
</dbReference>
<name>A0A8J3FD35_9ACTN</name>
<evidence type="ECO:0000256" key="2">
    <source>
        <dbReference type="ARBA" id="ARBA00023125"/>
    </source>
</evidence>
<dbReference type="GO" id="GO:0003700">
    <property type="term" value="F:DNA-binding transcription factor activity"/>
    <property type="evidence" value="ECO:0007669"/>
    <property type="project" value="TreeGrafter"/>
</dbReference>
<keyword evidence="2 4" id="KW-0238">DNA-binding</keyword>
<organism evidence="6 7">
    <name type="scientific">Pilimelia anulata</name>
    <dbReference type="NCBI Taxonomy" id="53371"/>
    <lineage>
        <taxon>Bacteria</taxon>
        <taxon>Bacillati</taxon>
        <taxon>Actinomycetota</taxon>
        <taxon>Actinomycetes</taxon>
        <taxon>Micromonosporales</taxon>
        <taxon>Micromonosporaceae</taxon>
        <taxon>Pilimelia</taxon>
    </lineage>
</organism>
<dbReference type="PROSITE" id="PS50977">
    <property type="entry name" value="HTH_TETR_2"/>
    <property type="match status" value="1"/>
</dbReference>
<protein>
    <recommendedName>
        <fullName evidence="5">HTH tetR-type domain-containing protein</fullName>
    </recommendedName>
</protein>
<dbReference type="Pfam" id="PF00440">
    <property type="entry name" value="TetR_N"/>
    <property type="match status" value="1"/>
</dbReference>
<keyword evidence="1" id="KW-0805">Transcription regulation</keyword>
<dbReference type="Proteomes" id="UP000649739">
    <property type="component" value="Unassembled WGS sequence"/>
</dbReference>
<dbReference type="EMBL" id="BMQB01000005">
    <property type="protein sequence ID" value="GGJ94446.1"/>
    <property type="molecule type" value="Genomic_DNA"/>
</dbReference>
<dbReference type="PRINTS" id="PR00455">
    <property type="entry name" value="HTHTETR"/>
</dbReference>
<evidence type="ECO:0000313" key="7">
    <source>
        <dbReference type="Proteomes" id="UP000649739"/>
    </source>
</evidence>
<evidence type="ECO:0000259" key="5">
    <source>
        <dbReference type="PROSITE" id="PS50977"/>
    </source>
</evidence>
<proteinExistence type="predicted"/>
<evidence type="ECO:0000313" key="6">
    <source>
        <dbReference type="EMBL" id="GGJ94446.1"/>
    </source>
</evidence>
<dbReference type="InterPro" id="IPR050109">
    <property type="entry name" value="HTH-type_TetR-like_transc_reg"/>
</dbReference>
<gene>
    <name evidence="6" type="ORF">GCM10010123_25400</name>
</gene>